<keyword evidence="1" id="KW-0560">Oxidoreductase</keyword>
<dbReference type="CDD" id="cd01097">
    <property type="entry name" value="Tetrahydromethanopterin_reductase"/>
    <property type="match status" value="1"/>
</dbReference>
<dbReference type="STRING" id="28045.AWB95_19520"/>
<accession>A0A1X1RKN2</accession>
<dbReference type="SUPFAM" id="SSF51679">
    <property type="entry name" value="Bacterial luciferase-like"/>
    <property type="match status" value="1"/>
</dbReference>
<dbReference type="GO" id="GO:0016705">
    <property type="term" value="F:oxidoreductase activity, acting on paired donors, with incorporation or reduction of molecular oxygen"/>
    <property type="evidence" value="ECO:0007669"/>
    <property type="project" value="InterPro"/>
</dbReference>
<name>A0A1X1RKN2_MYCCE</name>
<gene>
    <name evidence="3" type="ORF">AWB95_19520</name>
    <name evidence="4" type="ORF">CQY23_12945</name>
</gene>
<dbReference type="EMBL" id="LQOM01000046">
    <property type="protein sequence ID" value="ORV08302.1"/>
    <property type="molecule type" value="Genomic_DNA"/>
</dbReference>
<dbReference type="PANTHER" id="PTHR43244">
    <property type="match status" value="1"/>
</dbReference>
<dbReference type="PANTHER" id="PTHR43244:SF1">
    <property type="entry name" value="5,10-METHYLENETETRAHYDROMETHANOPTERIN REDUCTASE"/>
    <property type="match status" value="1"/>
</dbReference>
<dbReference type="AlphaFoldDB" id="A0A1X1RKN2"/>
<comment type="caution">
    <text evidence="3">The sequence shown here is derived from an EMBL/GenBank/DDBJ whole genome shotgun (WGS) entry which is preliminary data.</text>
</comment>
<sequence length="334" mass="36293">MTRFGYTLMTEQNGPKDLVRNAVSAERRGFDFEVCSDHFSPWLAAQGHAPNAWAVLGAVAHATERVDLYSYVTCPTMRYHPVVVAQQAATVQILADGRFTLGLGSGENLNEHVVGRGWPAIARRLDMLREAIEVIRALLGGGLVDWRGDYYQVDSARLWDLPEVPVGIAVSMTGPKSIAKFATLADHLAAVEPNGDLVHEWHSARQATGMAGGGRVIGQVPVCWDPDRDAAVQRAHDQFRWFGGGWHVNANLPTTAGFAAATQFVRPEDVAESIPCGPDLDAIVDAVRPYWEAGFTDIALIQIGGEEQDLFFKEAAEPLLDALRAAAGTRSDHD</sequence>
<protein>
    <submittedName>
        <fullName evidence="3">LLM class F420-dependent oxidoreductase</fullName>
    </submittedName>
</protein>
<evidence type="ECO:0000313" key="3">
    <source>
        <dbReference type="EMBL" id="ORV08302.1"/>
    </source>
</evidence>
<dbReference type="Pfam" id="PF00296">
    <property type="entry name" value="Bac_luciferase"/>
    <property type="match status" value="1"/>
</dbReference>
<evidence type="ECO:0000313" key="6">
    <source>
        <dbReference type="Proteomes" id="UP000230971"/>
    </source>
</evidence>
<dbReference type="Gene3D" id="3.20.20.30">
    <property type="entry name" value="Luciferase-like domain"/>
    <property type="match status" value="1"/>
</dbReference>
<dbReference type="Proteomes" id="UP000230971">
    <property type="component" value="Unassembled WGS sequence"/>
</dbReference>
<dbReference type="NCBIfam" id="TIGR03557">
    <property type="entry name" value="F420_G6P_family"/>
    <property type="match status" value="1"/>
</dbReference>
<evidence type="ECO:0000313" key="5">
    <source>
        <dbReference type="Proteomes" id="UP000193907"/>
    </source>
</evidence>
<dbReference type="Proteomes" id="UP000193907">
    <property type="component" value="Unassembled WGS sequence"/>
</dbReference>
<dbReference type="RefSeq" id="WP_062541779.1">
    <property type="nucleotide sequence ID" value="NZ_BBUN01000621.1"/>
</dbReference>
<dbReference type="InterPro" id="IPR019945">
    <property type="entry name" value="F420_G6P_DH-rel"/>
</dbReference>
<reference evidence="3 5" key="1">
    <citation type="submission" date="2016-01" db="EMBL/GenBank/DDBJ databases">
        <title>The new phylogeny of the genus Mycobacterium.</title>
        <authorList>
            <person name="Tarcisio F."/>
            <person name="Conor M."/>
            <person name="Antonella G."/>
            <person name="Elisabetta G."/>
            <person name="Giulia F.S."/>
            <person name="Sara T."/>
            <person name="Anna F."/>
            <person name="Clotilde B."/>
            <person name="Roberto B."/>
            <person name="Veronica D.S."/>
            <person name="Fabio R."/>
            <person name="Monica P."/>
            <person name="Olivier J."/>
            <person name="Enrico T."/>
            <person name="Nicola S."/>
        </authorList>
    </citation>
    <scope>NUCLEOTIDE SEQUENCE [LARGE SCALE GENOMIC DNA]</scope>
    <source>
        <strain evidence="3 5">DSM 44243</strain>
    </source>
</reference>
<proteinExistence type="predicted"/>
<evidence type="ECO:0000256" key="1">
    <source>
        <dbReference type="ARBA" id="ARBA00023002"/>
    </source>
</evidence>
<dbReference type="OrthoDB" id="180193at2"/>
<organism evidence="3 5">
    <name type="scientific">Mycobacterium celatum</name>
    <dbReference type="NCBI Taxonomy" id="28045"/>
    <lineage>
        <taxon>Bacteria</taxon>
        <taxon>Bacillati</taxon>
        <taxon>Actinomycetota</taxon>
        <taxon>Actinomycetes</taxon>
        <taxon>Mycobacteriales</taxon>
        <taxon>Mycobacteriaceae</taxon>
        <taxon>Mycobacterium</taxon>
    </lineage>
</organism>
<dbReference type="InterPro" id="IPR050564">
    <property type="entry name" value="F420-G6PD/mer"/>
</dbReference>
<keyword evidence="5" id="KW-1185">Reference proteome</keyword>
<dbReference type="EMBL" id="PDKV01000014">
    <property type="protein sequence ID" value="PIB78585.1"/>
    <property type="molecule type" value="Genomic_DNA"/>
</dbReference>
<dbReference type="InterPro" id="IPR011251">
    <property type="entry name" value="Luciferase-like_dom"/>
</dbReference>
<evidence type="ECO:0000313" key="4">
    <source>
        <dbReference type="EMBL" id="PIB78585.1"/>
    </source>
</evidence>
<dbReference type="InterPro" id="IPR036661">
    <property type="entry name" value="Luciferase-like_sf"/>
</dbReference>
<evidence type="ECO:0000259" key="2">
    <source>
        <dbReference type="Pfam" id="PF00296"/>
    </source>
</evidence>
<feature type="domain" description="Luciferase-like" evidence="2">
    <location>
        <begin position="4"/>
        <end position="296"/>
    </location>
</feature>
<reference evidence="4 6" key="2">
    <citation type="journal article" date="2017" name="Infect. Genet. Evol.">
        <title>The new phylogeny of the genus Mycobacterium: The old and the news.</title>
        <authorList>
            <person name="Tortoli E."/>
            <person name="Fedrizzi T."/>
            <person name="Meehan C.J."/>
            <person name="Trovato A."/>
            <person name="Grottola A."/>
            <person name="Giacobazzi E."/>
            <person name="Serpini G.F."/>
            <person name="Tagliazucchi S."/>
            <person name="Fabio A."/>
            <person name="Bettua C."/>
            <person name="Bertorelli R."/>
            <person name="Frascaro F."/>
            <person name="De Sanctis V."/>
            <person name="Pecorari M."/>
            <person name="Jousson O."/>
            <person name="Segata N."/>
            <person name="Cirillo D.M."/>
        </authorList>
    </citation>
    <scope>NUCLEOTIDE SEQUENCE [LARGE SCALE GENOMIC DNA]</scope>
    <source>
        <strain evidence="4 6">NCTC 12882</strain>
    </source>
</reference>